<dbReference type="Proteomes" id="UP000585609">
    <property type="component" value="Unassembled WGS sequence"/>
</dbReference>
<gene>
    <name evidence="1" type="ORF">HKBW3S09_01891</name>
</gene>
<comment type="caution">
    <text evidence="1">The sequence shown here is derived from an EMBL/GenBank/DDBJ whole genome shotgun (WGS) entry which is preliminary data.</text>
</comment>
<evidence type="ECO:0008006" key="3">
    <source>
        <dbReference type="Google" id="ProtNLM"/>
    </source>
</evidence>
<reference evidence="1 2" key="1">
    <citation type="journal article" date="2020" name="Front. Microbiol.">
        <title>Single-cell genomics of novel Actinobacteria with the Wood-Ljungdahl pathway discovered in a serpentinizing system.</title>
        <authorList>
            <person name="Merino N."/>
            <person name="Kawai M."/>
            <person name="Boyd E.S."/>
            <person name="Colman D.R."/>
            <person name="McGlynn S.E."/>
            <person name="Nealson K.H."/>
            <person name="Kurokawa K."/>
            <person name="Hongoh Y."/>
        </authorList>
    </citation>
    <scope>NUCLEOTIDE SEQUENCE [LARGE SCALE GENOMIC DNA]</scope>
    <source>
        <strain evidence="1 2">S09_30</strain>
    </source>
</reference>
<name>A0A6V8NYB2_9ACTN</name>
<dbReference type="AlphaFoldDB" id="A0A6V8NYB2"/>
<sequence>MTLPSWWQVTIPHRDIREGKLSEAIFAADLGDVVYGKAPLEYRDASIFFQKTYLTQGLKNLLENVLSRLSGGKGDAVIQLQTPFGGGKTHALLALYHVVRHRKEIEHLTAVSELPEAKDAKVTVFVGTQADAVSG</sequence>
<dbReference type="EMBL" id="BLRW01000554">
    <property type="protein sequence ID" value="GFP24424.1"/>
    <property type="molecule type" value="Genomic_DNA"/>
</dbReference>
<evidence type="ECO:0000313" key="2">
    <source>
        <dbReference type="Proteomes" id="UP000585609"/>
    </source>
</evidence>
<feature type="non-terminal residue" evidence="1">
    <location>
        <position position="135"/>
    </location>
</feature>
<protein>
    <recommendedName>
        <fullName evidence="3">ATP-binding protein</fullName>
    </recommendedName>
</protein>
<organism evidence="1 2">
    <name type="scientific">Candidatus Hakubella thermalkaliphila</name>
    <dbReference type="NCBI Taxonomy" id="2754717"/>
    <lineage>
        <taxon>Bacteria</taxon>
        <taxon>Bacillati</taxon>
        <taxon>Actinomycetota</taxon>
        <taxon>Actinomycetota incertae sedis</taxon>
        <taxon>Candidatus Hakubellales</taxon>
        <taxon>Candidatus Hakubellaceae</taxon>
        <taxon>Candidatus Hakubella</taxon>
    </lineage>
</organism>
<evidence type="ECO:0000313" key="1">
    <source>
        <dbReference type="EMBL" id="GFP24424.1"/>
    </source>
</evidence>
<proteinExistence type="predicted"/>
<accession>A0A6V8NYB2</accession>